<comment type="caution">
    <text evidence="2">The sequence shown here is derived from an EMBL/GenBank/DDBJ whole genome shotgun (WGS) entry which is preliminary data.</text>
</comment>
<evidence type="ECO:0000256" key="1">
    <source>
        <dbReference type="SAM" id="MobiDB-lite"/>
    </source>
</evidence>
<dbReference type="AlphaFoldDB" id="A0ABD1RVU0"/>
<accession>A0ABD1RVU0</accession>
<proteinExistence type="predicted"/>
<dbReference type="Proteomes" id="UP001604336">
    <property type="component" value="Unassembled WGS sequence"/>
</dbReference>
<sequence>MITEEIINENIILHRNRGGVAPNQEPRMNYGRGLGRPLSQPHQRRRAYPTDLNSGIRYVASAQEGLLPPYPIQEAPGSMIGAYNYIMTVPTYYKAATSALYILFPRQESPSNYCCVNQSYGHSTEECREVENLDNKRKANLGPRRRANTRQRGQSPMRGRQPPGIPVRHPRSEGVLEHRLIKGPEKAPICEIDTIYGGPYIRGQTRNVQESYTKEAKEKLMTNWLINSRLSGSSKVDPIFFTGKDMRGVHYPYFDALVVRTVVAVSSEDIDPRITGTDSQTSSVEELENFPVDLII</sequence>
<gene>
    <name evidence="2" type="ORF">Adt_28186</name>
</gene>
<feature type="region of interest" description="Disordered" evidence="1">
    <location>
        <begin position="131"/>
        <end position="170"/>
    </location>
</feature>
<reference evidence="3" key="1">
    <citation type="submission" date="2024-07" db="EMBL/GenBank/DDBJ databases">
        <title>Two chromosome-level genome assemblies of Korean endemic species Abeliophyllum distichum and Forsythia ovata (Oleaceae).</title>
        <authorList>
            <person name="Jang H."/>
        </authorList>
    </citation>
    <scope>NUCLEOTIDE SEQUENCE [LARGE SCALE GENOMIC DNA]</scope>
</reference>
<protein>
    <submittedName>
        <fullName evidence="2">Uncharacterized protein</fullName>
    </submittedName>
</protein>
<evidence type="ECO:0000313" key="2">
    <source>
        <dbReference type="EMBL" id="KAL2492558.1"/>
    </source>
</evidence>
<evidence type="ECO:0000313" key="3">
    <source>
        <dbReference type="Proteomes" id="UP001604336"/>
    </source>
</evidence>
<organism evidence="2 3">
    <name type="scientific">Abeliophyllum distichum</name>
    <dbReference type="NCBI Taxonomy" id="126358"/>
    <lineage>
        <taxon>Eukaryota</taxon>
        <taxon>Viridiplantae</taxon>
        <taxon>Streptophyta</taxon>
        <taxon>Embryophyta</taxon>
        <taxon>Tracheophyta</taxon>
        <taxon>Spermatophyta</taxon>
        <taxon>Magnoliopsida</taxon>
        <taxon>eudicotyledons</taxon>
        <taxon>Gunneridae</taxon>
        <taxon>Pentapetalae</taxon>
        <taxon>asterids</taxon>
        <taxon>lamiids</taxon>
        <taxon>Lamiales</taxon>
        <taxon>Oleaceae</taxon>
        <taxon>Forsythieae</taxon>
        <taxon>Abeliophyllum</taxon>
    </lineage>
</organism>
<name>A0ABD1RVU0_9LAMI</name>
<dbReference type="EMBL" id="JBFOLK010000008">
    <property type="protein sequence ID" value="KAL2492558.1"/>
    <property type="molecule type" value="Genomic_DNA"/>
</dbReference>
<keyword evidence="3" id="KW-1185">Reference proteome</keyword>